<dbReference type="PANTHER" id="PTHR43335">
    <property type="entry name" value="ABC TRANSPORTER, ATP-BINDING PROTEIN"/>
    <property type="match status" value="1"/>
</dbReference>
<comment type="caution">
    <text evidence="6">The sequence shown here is derived from an EMBL/GenBank/DDBJ whole genome shotgun (WGS) entry which is preliminary data.</text>
</comment>
<dbReference type="SMART" id="SM00382">
    <property type="entry name" value="AAA"/>
    <property type="match status" value="1"/>
</dbReference>
<reference evidence="6 7" key="1">
    <citation type="submission" date="2020-08" db="EMBL/GenBank/DDBJ databases">
        <title>Sequencing the genomes of 1000 actinobacteria strains.</title>
        <authorList>
            <person name="Klenk H.-P."/>
        </authorList>
    </citation>
    <scope>NUCLEOTIDE SEQUENCE [LARGE SCALE GENOMIC DNA]</scope>
    <source>
        <strain evidence="6 7">DSM 46887</strain>
    </source>
</reference>
<evidence type="ECO:0000256" key="2">
    <source>
        <dbReference type="ARBA" id="ARBA00022448"/>
    </source>
</evidence>
<dbReference type="SUPFAM" id="SSF52540">
    <property type="entry name" value="P-loop containing nucleoside triphosphate hydrolases"/>
    <property type="match status" value="1"/>
</dbReference>
<dbReference type="Proteomes" id="UP000540685">
    <property type="component" value="Unassembled WGS sequence"/>
</dbReference>
<dbReference type="RefSeq" id="WP_184541133.1">
    <property type="nucleotide sequence ID" value="NZ_JACHMP010000001.1"/>
</dbReference>
<dbReference type="Gene3D" id="3.40.50.300">
    <property type="entry name" value="P-loop containing nucleotide triphosphate hydrolases"/>
    <property type="match status" value="1"/>
</dbReference>
<keyword evidence="2" id="KW-0813">Transport</keyword>
<keyword evidence="3" id="KW-0547">Nucleotide-binding</keyword>
<evidence type="ECO:0000313" key="7">
    <source>
        <dbReference type="Proteomes" id="UP000540685"/>
    </source>
</evidence>
<organism evidence="6 7">
    <name type="scientific">Streptosporangium becharense</name>
    <dbReference type="NCBI Taxonomy" id="1816182"/>
    <lineage>
        <taxon>Bacteria</taxon>
        <taxon>Bacillati</taxon>
        <taxon>Actinomycetota</taxon>
        <taxon>Actinomycetes</taxon>
        <taxon>Streptosporangiales</taxon>
        <taxon>Streptosporangiaceae</taxon>
        <taxon>Streptosporangium</taxon>
    </lineage>
</organism>
<dbReference type="InterPro" id="IPR027417">
    <property type="entry name" value="P-loop_NTPase"/>
</dbReference>
<evidence type="ECO:0000256" key="3">
    <source>
        <dbReference type="ARBA" id="ARBA00022741"/>
    </source>
</evidence>
<evidence type="ECO:0000313" key="6">
    <source>
        <dbReference type="EMBL" id="MBB5821660.1"/>
    </source>
</evidence>
<dbReference type="InterPro" id="IPR017871">
    <property type="entry name" value="ABC_transporter-like_CS"/>
</dbReference>
<dbReference type="GO" id="GO:0005524">
    <property type="term" value="F:ATP binding"/>
    <property type="evidence" value="ECO:0007669"/>
    <property type="project" value="UniProtKB-KW"/>
</dbReference>
<dbReference type="CDD" id="cd03264">
    <property type="entry name" value="ABC_drug_resistance_like"/>
    <property type="match status" value="1"/>
</dbReference>
<keyword evidence="7" id="KW-1185">Reference proteome</keyword>
<dbReference type="EMBL" id="JACHMP010000001">
    <property type="protein sequence ID" value="MBB5821660.1"/>
    <property type="molecule type" value="Genomic_DNA"/>
</dbReference>
<comment type="similarity">
    <text evidence="1">Belongs to the ABC transporter superfamily.</text>
</comment>
<accession>A0A7W9IJN6</accession>
<feature type="domain" description="ABC transporter" evidence="5">
    <location>
        <begin position="4"/>
        <end position="234"/>
    </location>
</feature>
<dbReference type="Pfam" id="PF00005">
    <property type="entry name" value="ABC_tran"/>
    <property type="match status" value="1"/>
</dbReference>
<gene>
    <name evidence="6" type="ORF">F4562_004722</name>
</gene>
<name>A0A7W9IJN6_9ACTN</name>
<dbReference type="PROSITE" id="PS50893">
    <property type="entry name" value="ABC_TRANSPORTER_2"/>
    <property type="match status" value="1"/>
</dbReference>
<dbReference type="InterPro" id="IPR003593">
    <property type="entry name" value="AAA+_ATPase"/>
</dbReference>
<evidence type="ECO:0000256" key="4">
    <source>
        <dbReference type="ARBA" id="ARBA00022840"/>
    </source>
</evidence>
<dbReference type="PROSITE" id="PS00211">
    <property type="entry name" value="ABC_TRANSPORTER_1"/>
    <property type="match status" value="1"/>
</dbReference>
<keyword evidence="4 6" id="KW-0067">ATP-binding</keyword>
<evidence type="ECO:0000259" key="5">
    <source>
        <dbReference type="PROSITE" id="PS50893"/>
    </source>
</evidence>
<evidence type="ECO:0000256" key="1">
    <source>
        <dbReference type="ARBA" id="ARBA00005417"/>
    </source>
</evidence>
<proteinExistence type="inferred from homology"/>
<dbReference type="GO" id="GO:0016887">
    <property type="term" value="F:ATP hydrolysis activity"/>
    <property type="evidence" value="ECO:0007669"/>
    <property type="project" value="InterPro"/>
</dbReference>
<dbReference type="PANTHER" id="PTHR43335:SF2">
    <property type="entry name" value="ABC TRANSPORTER, ATP-BINDING PROTEIN"/>
    <property type="match status" value="1"/>
</dbReference>
<dbReference type="AlphaFoldDB" id="A0A7W9IJN6"/>
<protein>
    <submittedName>
        <fullName evidence="6">ABC-2 type transport system ATP-binding protein</fullName>
    </submittedName>
</protein>
<dbReference type="InterPro" id="IPR003439">
    <property type="entry name" value="ABC_transporter-like_ATP-bd"/>
</dbReference>
<sequence>MPGLEAVGLVQSYGSRTVISGLTMRADAGVVALLGPNGAGKSTLLKTLATVTPPGGGELRLLGRRITGEKDVREVRKKIGYLPQEFGYHPNFSVYEFVRYCAWLREVPDRKAHEATLRALEQVGLADRRKNRMRELSGGMLRRAGIAQAIVGDVELILLDEPTVGLDPEQRLDFRRLIRTLASTATVVLSTHLVEDVAAVCTCLHVITDGRIVFSGTPAELAANATPDTPGDTPLESGYIWALRSAAVPA</sequence>